<comment type="caution">
    <text evidence="1">The sequence shown here is derived from an EMBL/GenBank/DDBJ whole genome shotgun (WGS) entry which is preliminary data.</text>
</comment>
<dbReference type="EMBL" id="CAJOBA010004558">
    <property type="protein sequence ID" value="CAF3716498.1"/>
    <property type="molecule type" value="Genomic_DNA"/>
</dbReference>
<proteinExistence type="predicted"/>
<reference evidence="1" key="1">
    <citation type="submission" date="2021-02" db="EMBL/GenBank/DDBJ databases">
        <authorList>
            <person name="Nowell W R."/>
        </authorList>
    </citation>
    <scope>NUCLEOTIDE SEQUENCE</scope>
</reference>
<evidence type="ECO:0000313" key="2">
    <source>
        <dbReference type="EMBL" id="CAF3716498.1"/>
    </source>
</evidence>
<name>A0A8S2DPC3_9BILA</name>
<evidence type="ECO:0000313" key="3">
    <source>
        <dbReference type="Proteomes" id="UP000677228"/>
    </source>
</evidence>
<dbReference type="Proteomes" id="UP000682733">
    <property type="component" value="Unassembled WGS sequence"/>
</dbReference>
<sequence length="172" mass="20317">MPNPDRDMLPRVFMKGNAIKVKKLESSVLRTQYYPILLYSIIESYVRDSFLYRILNTVLRIKDIDCPFEFRLLIKDTFEQLKHFNSNHHNQESIIHVYRDQIISSKELNESKSNIGEFISLNSLLSTSKNRNVTGLFVSEEPKDRKESILFEIQVDTRLSTKTFADILFHYH</sequence>
<dbReference type="Proteomes" id="UP000677228">
    <property type="component" value="Unassembled WGS sequence"/>
</dbReference>
<dbReference type="EMBL" id="CAJNOK010004553">
    <property type="protein sequence ID" value="CAF0941415.1"/>
    <property type="molecule type" value="Genomic_DNA"/>
</dbReference>
<gene>
    <name evidence="1" type="ORF">OVA965_LOCUS11657</name>
    <name evidence="2" type="ORF">TMI583_LOCUS11661</name>
</gene>
<dbReference type="AlphaFoldDB" id="A0A8S2DPC3"/>
<protein>
    <submittedName>
        <fullName evidence="1">Uncharacterized protein</fullName>
    </submittedName>
</protein>
<organism evidence="1 3">
    <name type="scientific">Didymodactylos carnosus</name>
    <dbReference type="NCBI Taxonomy" id="1234261"/>
    <lineage>
        <taxon>Eukaryota</taxon>
        <taxon>Metazoa</taxon>
        <taxon>Spiralia</taxon>
        <taxon>Gnathifera</taxon>
        <taxon>Rotifera</taxon>
        <taxon>Eurotatoria</taxon>
        <taxon>Bdelloidea</taxon>
        <taxon>Philodinida</taxon>
        <taxon>Philodinidae</taxon>
        <taxon>Didymodactylos</taxon>
    </lineage>
</organism>
<accession>A0A8S2DPC3</accession>
<evidence type="ECO:0000313" key="1">
    <source>
        <dbReference type="EMBL" id="CAF0941415.1"/>
    </source>
</evidence>